<organism evidence="1">
    <name type="scientific">Equus asinus asinus</name>
    <dbReference type="NCBI Taxonomy" id="83772"/>
    <lineage>
        <taxon>Eukaryota</taxon>
        <taxon>Metazoa</taxon>
        <taxon>Chordata</taxon>
        <taxon>Craniata</taxon>
        <taxon>Vertebrata</taxon>
        <taxon>Euteleostomi</taxon>
        <taxon>Mammalia</taxon>
        <taxon>Eutheria</taxon>
        <taxon>Laurasiatheria</taxon>
        <taxon>Perissodactyla</taxon>
        <taxon>Equidae</taxon>
        <taxon>Equus</taxon>
    </lineage>
</organism>
<protein>
    <submittedName>
        <fullName evidence="1">Uncharacterized protein</fullName>
    </submittedName>
</protein>
<evidence type="ECO:0000313" key="1">
    <source>
        <dbReference type="Ensembl" id="ENSEASP00005023583.1"/>
    </source>
</evidence>
<sequence>MSVFGFSRNPPQALPPQLPFCFGRGEDKDSHFFPSPALLSEGPLTFVGHPGPRGFQERGCRLPWRPWGRLDLSGEAEGELRANQIYIQVKLVRLIIKGYPGGRGRIPERK</sequence>
<reference evidence="1" key="1">
    <citation type="submission" date="2023-03" db="UniProtKB">
        <authorList>
            <consortium name="Ensembl"/>
        </authorList>
    </citation>
    <scope>IDENTIFICATION</scope>
</reference>
<accession>A0A8C4MA98</accession>
<proteinExistence type="predicted"/>
<dbReference type="AlphaFoldDB" id="A0A8C4MA98"/>
<name>A0A8C4MA98_EQUAS</name>
<dbReference type="Ensembl" id="ENSEAST00005025589.1">
    <property type="protein sequence ID" value="ENSEASP00005023583.1"/>
    <property type="gene ID" value="ENSEASG00005016037.1"/>
</dbReference>